<proteinExistence type="inferred from homology"/>
<feature type="transmembrane region" description="Helical" evidence="6">
    <location>
        <begin position="181"/>
        <end position="204"/>
    </location>
</feature>
<feature type="transmembrane region" description="Helical" evidence="6">
    <location>
        <begin position="78"/>
        <end position="98"/>
    </location>
</feature>
<evidence type="ECO:0000256" key="3">
    <source>
        <dbReference type="ARBA" id="ARBA00022692"/>
    </source>
</evidence>
<evidence type="ECO:0000256" key="6">
    <source>
        <dbReference type="SAM" id="Phobius"/>
    </source>
</evidence>
<dbReference type="EMBL" id="FTOT01000005">
    <property type="protein sequence ID" value="SIT09166.1"/>
    <property type="molecule type" value="Genomic_DNA"/>
</dbReference>
<evidence type="ECO:0000256" key="5">
    <source>
        <dbReference type="ARBA" id="ARBA00023136"/>
    </source>
</evidence>
<dbReference type="Proteomes" id="UP000186141">
    <property type="component" value="Unassembled WGS sequence"/>
</dbReference>
<feature type="transmembrane region" description="Helical" evidence="6">
    <location>
        <begin position="129"/>
        <end position="145"/>
    </location>
</feature>
<gene>
    <name evidence="8" type="ORF">SAMN05421774_105202</name>
</gene>
<evidence type="ECO:0000256" key="1">
    <source>
        <dbReference type="ARBA" id="ARBA00004141"/>
    </source>
</evidence>
<feature type="domain" description="EamA" evidence="7">
    <location>
        <begin position="12"/>
        <end position="145"/>
    </location>
</feature>
<protein>
    <submittedName>
        <fullName evidence="8">EamA domain-containing membrane protein RarD</fullName>
    </submittedName>
</protein>
<keyword evidence="5 6" id="KW-0472">Membrane</keyword>
<dbReference type="PANTHER" id="PTHR22911">
    <property type="entry name" value="ACYL-MALONYL CONDENSING ENZYME-RELATED"/>
    <property type="match status" value="1"/>
</dbReference>
<organism evidence="8 9">
    <name type="scientific">Gemmobacter megaterium</name>
    <dbReference type="NCBI Taxonomy" id="1086013"/>
    <lineage>
        <taxon>Bacteria</taxon>
        <taxon>Pseudomonadati</taxon>
        <taxon>Pseudomonadota</taxon>
        <taxon>Alphaproteobacteria</taxon>
        <taxon>Rhodobacterales</taxon>
        <taxon>Paracoccaceae</taxon>
        <taxon>Gemmobacter</taxon>
    </lineage>
</organism>
<feature type="transmembrane region" description="Helical" evidence="6">
    <location>
        <begin position="151"/>
        <end position="169"/>
    </location>
</feature>
<evidence type="ECO:0000259" key="7">
    <source>
        <dbReference type="Pfam" id="PF00892"/>
    </source>
</evidence>
<feature type="transmembrane region" description="Helical" evidence="6">
    <location>
        <begin position="260"/>
        <end position="280"/>
    </location>
</feature>
<feature type="transmembrane region" description="Helical" evidence="6">
    <location>
        <begin position="104"/>
        <end position="122"/>
    </location>
</feature>
<dbReference type="AlphaFoldDB" id="A0A1N7PF49"/>
<dbReference type="Gene3D" id="1.10.3730.20">
    <property type="match status" value="1"/>
</dbReference>
<feature type="transmembrane region" description="Helical" evidence="6">
    <location>
        <begin position="286"/>
        <end position="304"/>
    </location>
</feature>
<reference evidence="8 9" key="1">
    <citation type="submission" date="2017-01" db="EMBL/GenBank/DDBJ databases">
        <authorList>
            <person name="Mah S.A."/>
            <person name="Swanson W.J."/>
            <person name="Moy G.W."/>
            <person name="Vacquier V.D."/>
        </authorList>
    </citation>
    <scope>NUCLEOTIDE SEQUENCE [LARGE SCALE GENOMIC DNA]</scope>
    <source>
        <strain evidence="8 9">DSM 26375</strain>
    </source>
</reference>
<dbReference type="Pfam" id="PF00892">
    <property type="entry name" value="EamA"/>
    <property type="match status" value="1"/>
</dbReference>
<feature type="transmembrane region" description="Helical" evidence="6">
    <location>
        <begin position="232"/>
        <end position="253"/>
    </location>
</feature>
<evidence type="ECO:0000256" key="4">
    <source>
        <dbReference type="ARBA" id="ARBA00022989"/>
    </source>
</evidence>
<name>A0A1N7PF49_9RHOB</name>
<keyword evidence="9" id="KW-1185">Reference proteome</keyword>
<dbReference type="InterPro" id="IPR037185">
    <property type="entry name" value="EmrE-like"/>
</dbReference>
<dbReference type="PANTHER" id="PTHR22911:SF6">
    <property type="entry name" value="SOLUTE CARRIER FAMILY 35 MEMBER G1"/>
    <property type="match status" value="1"/>
</dbReference>
<dbReference type="STRING" id="1086013.SAMN05421774_105202"/>
<comment type="subcellular location">
    <subcellularLocation>
        <location evidence="1">Membrane</location>
        <topology evidence="1">Multi-pass membrane protein</topology>
    </subcellularLocation>
</comment>
<accession>A0A1N7PF49</accession>
<dbReference type="OrthoDB" id="9812899at2"/>
<feature type="transmembrane region" description="Helical" evidence="6">
    <location>
        <begin position="43"/>
        <end position="66"/>
    </location>
</feature>
<keyword evidence="4 6" id="KW-1133">Transmembrane helix</keyword>
<evidence type="ECO:0000256" key="2">
    <source>
        <dbReference type="ARBA" id="ARBA00009853"/>
    </source>
</evidence>
<sequence>MSVVTVGPVPLVGILLALGGSLVFSINDMAIKFLSGGYPLHQVVLVRAIIGLVFLTVLISLTGRNWRQLRTRRPRTHLLRVMVVVTSNATYFLGLAALPLADAVAMAFVAPVFITLLSIVMLREKVGPHRWAAVAAGLIGTFIMMRPGQDGIQPAAILILISALCYALGQLMARGMRETESAIALSFYIQVGFLVTSAGMGLWAGDGHMAGSADPSLTFLLRAWVMPPVSDWPIFLATGLAVAVGSLMIAQAYRTLEAAVVAPFEYAAVPMALLWGVLVFGTFPDTQGLIGMALIVGAGLYTLWRETIRRQAA</sequence>
<keyword evidence="3 6" id="KW-0812">Transmembrane</keyword>
<evidence type="ECO:0000313" key="8">
    <source>
        <dbReference type="EMBL" id="SIT09166.1"/>
    </source>
</evidence>
<dbReference type="InterPro" id="IPR000620">
    <property type="entry name" value="EamA_dom"/>
</dbReference>
<comment type="similarity">
    <text evidence="2">Belongs to the drug/metabolite transporter (DMT) superfamily. 10 TMS drug/metabolite exporter (DME) (TC 2.A.7.3) family.</text>
</comment>
<dbReference type="GO" id="GO:0016020">
    <property type="term" value="C:membrane"/>
    <property type="evidence" value="ECO:0007669"/>
    <property type="project" value="UniProtKB-SubCell"/>
</dbReference>
<dbReference type="SUPFAM" id="SSF103481">
    <property type="entry name" value="Multidrug resistance efflux transporter EmrE"/>
    <property type="match status" value="2"/>
</dbReference>
<dbReference type="RefSeq" id="WP_076532113.1">
    <property type="nucleotide sequence ID" value="NZ_BMEH01000005.1"/>
</dbReference>
<evidence type="ECO:0000313" key="9">
    <source>
        <dbReference type="Proteomes" id="UP000186141"/>
    </source>
</evidence>